<gene>
    <name evidence="2" type="ORF">RF55_15429</name>
</gene>
<name>A0A0J7K604_LASNI</name>
<evidence type="ECO:0000256" key="1">
    <source>
        <dbReference type="SAM" id="MobiDB-lite"/>
    </source>
</evidence>
<feature type="compositionally biased region" description="Acidic residues" evidence="1">
    <location>
        <begin position="1"/>
        <end position="10"/>
    </location>
</feature>
<proteinExistence type="predicted"/>
<dbReference type="PaxDb" id="67767-A0A0J7K604"/>
<comment type="caution">
    <text evidence="2">The sequence shown here is derived from an EMBL/GenBank/DDBJ whole genome shotgun (WGS) entry which is preliminary data.</text>
</comment>
<dbReference type="AlphaFoldDB" id="A0A0J7K604"/>
<feature type="compositionally biased region" description="Polar residues" evidence="1">
    <location>
        <begin position="17"/>
        <end position="32"/>
    </location>
</feature>
<reference evidence="2 3" key="1">
    <citation type="submission" date="2015-04" db="EMBL/GenBank/DDBJ databases">
        <title>Lasius niger genome sequencing.</title>
        <authorList>
            <person name="Konorov E.A."/>
            <person name="Nikitin M.A."/>
            <person name="Kirill M.V."/>
            <person name="Chang P."/>
        </authorList>
    </citation>
    <scope>NUCLEOTIDE SEQUENCE [LARGE SCALE GENOMIC DNA]</scope>
    <source>
        <tissue evidence="2">Whole</tissue>
    </source>
</reference>
<evidence type="ECO:0000313" key="3">
    <source>
        <dbReference type="Proteomes" id="UP000036403"/>
    </source>
</evidence>
<accession>A0A0J7K604</accession>
<organism evidence="2 3">
    <name type="scientific">Lasius niger</name>
    <name type="common">Black garden ant</name>
    <dbReference type="NCBI Taxonomy" id="67767"/>
    <lineage>
        <taxon>Eukaryota</taxon>
        <taxon>Metazoa</taxon>
        <taxon>Ecdysozoa</taxon>
        <taxon>Arthropoda</taxon>
        <taxon>Hexapoda</taxon>
        <taxon>Insecta</taxon>
        <taxon>Pterygota</taxon>
        <taxon>Neoptera</taxon>
        <taxon>Endopterygota</taxon>
        <taxon>Hymenoptera</taxon>
        <taxon>Apocrita</taxon>
        <taxon>Aculeata</taxon>
        <taxon>Formicoidea</taxon>
        <taxon>Formicidae</taxon>
        <taxon>Formicinae</taxon>
        <taxon>Lasius</taxon>
        <taxon>Lasius</taxon>
    </lineage>
</organism>
<dbReference type="EMBL" id="LBMM01013143">
    <property type="protein sequence ID" value="KMQ85802.1"/>
    <property type="molecule type" value="Genomic_DNA"/>
</dbReference>
<evidence type="ECO:0000313" key="2">
    <source>
        <dbReference type="EMBL" id="KMQ85802.1"/>
    </source>
</evidence>
<sequence length="97" mass="10797">MNTSDIDMESDLPFIDSNKNSEGVSVNLTSRSKPGEQNKGSSITDIRRVVTPKRTNLKRVSSSAQHEKKGAKKLSVETLDPRHSLTIPSYDTECRHL</sequence>
<feature type="region of interest" description="Disordered" evidence="1">
    <location>
        <begin position="1"/>
        <end position="97"/>
    </location>
</feature>
<protein>
    <submittedName>
        <fullName evidence="2">Trna-specific adenosine deaminase</fullName>
    </submittedName>
</protein>
<dbReference type="Proteomes" id="UP000036403">
    <property type="component" value="Unassembled WGS sequence"/>
</dbReference>
<keyword evidence="3" id="KW-1185">Reference proteome</keyword>